<dbReference type="SUPFAM" id="SSF101801">
    <property type="entry name" value="Surface presentation of antigens (SPOA)"/>
    <property type="match status" value="1"/>
</dbReference>
<sequence>MSNNFLSQEEINALLSGESTDSEDNNVSSDVNEDMEDAITETDKDLLGEIGNISMGSASTALYQLINQQVNITTPVVSVTTLKEIKEGFETPNIVLDIEYIAGIVGRNILIIKTYDGLVISNLMMGGDGKVTDVHELSELEISAVSEAMNQMIGSAATSMATMFGRKVDISPPTSKVVTDDLMPISDSIPEDQPIVKVSFKMTIGDIVDSNIMQIFPIETAKNIVAIMTGEDSANNTSESQPEKPKEEPIVNKEIHTQPEPQMQQNVSEPQMQYEQPQMQMQQQQYVPQQQMQGYGQPQMQSYMQQPQMYGGGQVQQYAQPVEVHQAAFEPLTPQNSVPPIKNIDLIMDVPLDISVVLGRTKKSIQDILNLGAGSLIELDKLAEEPVEILVNGKQIALGEVVVVDENFGVRITSIVSNVERLKSLK</sequence>
<reference evidence="9 10" key="1">
    <citation type="submission" date="2020-01" db="EMBL/GenBank/DDBJ databases">
        <title>Genome sequence of a 1,3-propanediol producer, Clostridium butyricum S3.</title>
        <authorList>
            <person name="Zhou J."/>
        </authorList>
    </citation>
    <scope>NUCLEOTIDE SEQUENCE [LARGE SCALE GENOMIC DNA]</scope>
    <source>
        <strain evidence="9 10">S3</strain>
    </source>
</reference>
<dbReference type="Gene3D" id="2.30.330.10">
    <property type="entry name" value="SpoA-like"/>
    <property type="match status" value="1"/>
</dbReference>
<dbReference type="GO" id="GO:0009425">
    <property type="term" value="C:bacterial-type flagellum basal body"/>
    <property type="evidence" value="ECO:0007669"/>
    <property type="project" value="InterPro"/>
</dbReference>
<dbReference type="PANTHER" id="PTHR43484:SF1">
    <property type="entry name" value="FLAGELLAR MOTOR SWITCH PROTEIN FLIN"/>
    <property type="match status" value="1"/>
</dbReference>
<evidence type="ECO:0000256" key="6">
    <source>
        <dbReference type="ARBA" id="ARBA00023136"/>
    </source>
</evidence>
<evidence type="ECO:0000259" key="7">
    <source>
        <dbReference type="Pfam" id="PF01052"/>
    </source>
</evidence>
<dbReference type="Pfam" id="PF04509">
    <property type="entry name" value="CheC"/>
    <property type="match status" value="2"/>
</dbReference>
<organism evidence="9 10">
    <name type="scientific">Clostridium butyricum</name>
    <dbReference type="NCBI Taxonomy" id="1492"/>
    <lineage>
        <taxon>Bacteria</taxon>
        <taxon>Bacillati</taxon>
        <taxon>Bacillota</taxon>
        <taxon>Clostridia</taxon>
        <taxon>Eubacteriales</taxon>
        <taxon>Clostridiaceae</taxon>
        <taxon>Clostridium</taxon>
    </lineage>
</organism>
<proteinExistence type="inferred from homology"/>
<evidence type="ECO:0000256" key="3">
    <source>
        <dbReference type="ARBA" id="ARBA00022475"/>
    </source>
</evidence>
<dbReference type="InterPro" id="IPR012826">
    <property type="entry name" value="FliN"/>
</dbReference>
<protein>
    <submittedName>
        <fullName evidence="9">Flagellar motor switch phosphatase FliY</fullName>
    </submittedName>
</protein>
<accession>A0A6L9EIS1</accession>
<dbReference type="GO" id="GO:0016787">
    <property type="term" value="F:hydrolase activity"/>
    <property type="evidence" value="ECO:0007669"/>
    <property type="project" value="InterPro"/>
</dbReference>
<evidence type="ECO:0000259" key="8">
    <source>
        <dbReference type="Pfam" id="PF04509"/>
    </source>
</evidence>
<name>A0A6L9EIS1_CLOBU</name>
<keyword evidence="9" id="KW-0966">Cell projection</keyword>
<evidence type="ECO:0000256" key="1">
    <source>
        <dbReference type="ARBA" id="ARBA00004413"/>
    </source>
</evidence>
<dbReference type="InterPro" id="IPR036429">
    <property type="entry name" value="SpoA-like_sf"/>
</dbReference>
<dbReference type="InterPro" id="IPR007597">
    <property type="entry name" value="CheC"/>
</dbReference>
<dbReference type="InterPro" id="IPR028976">
    <property type="entry name" value="CheC-like_sf"/>
</dbReference>
<dbReference type="CDD" id="cd17907">
    <property type="entry name" value="FliY_FliN-Y"/>
    <property type="match status" value="1"/>
</dbReference>
<evidence type="ECO:0000313" key="10">
    <source>
        <dbReference type="Proteomes" id="UP000474042"/>
    </source>
</evidence>
<keyword evidence="6" id="KW-0472">Membrane</keyword>
<keyword evidence="3" id="KW-1003">Cell membrane</keyword>
<feature type="domain" description="CheC-like protein" evidence="8">
    <location>
        <begin position="141"/>
        <end position="175"/>
    </location>
</feature>
<dbReference type="GO" id="GO:0071973">
    <property type="term" value="P:bacterial-type flagellum-dependent cell motility"/>
    <property type="evidence" value="ECO:0007669"/>
    <property type="project" value="InterPro"/>
</dbReference>
<dbReference type="InterPro" id="IPR001543">
    <property type="entry name" value="FliN-like_C"/>
</dbReference>
<dbReference type="PRINTS" id="PR00956">
    <property type="entry name" value="FLGMOTORFLIN"/>
</dbReference>
<evidence type="ECO:0000313" key="9">
    <source>
        <dbReference type="EMBL" id="NAS16480.1"/>
    </source>
</evidence>
<dbReference type="NCBIfam" id="NF005995">
    <property type="entry name" value="PRK08119.1"/>
    <property type="match status" value="1"/>
</dbReference>
<dbReference type="AlphaFoldDB" id="A0A6L9EIS1"/>
<dbReference type="EMBL" id="WOFV02000002">
    <property type="protein sequence ID" value="NAS16480.1"/>
    <property type="molecule type" value="Genomic_DNA"/>
</dbReference>
<keyword evidence="9" id="KW-0969">Cilium</keyword>
<dbReference type="InterPro" id="IPR001172">
    <property type="entry name" value="FliN_T3SS_HrcQb"/>
</dbReference>
<keyword evidence="5" id="KW-0283">Flagellar rotation</keyword>
<dbReference type="PANTHER" id="PTHR43484">
    <property type="match status" value="1"/>
</dbReference>
<dbReference type="Proteomes" id="UP000474042">
    <property type="component" value="Unassembled WGS sequence"/>
</dbReference>
<dbReference type="GO" id="GO:0006935">
    <property type="term" value="P:chemotaxis"/>
    <property type="evidence" value="ECO:0007669"/>
    <property type="project" value="UniProtKB-KW"/>
</dbReference>
<feature type="domain" description="CheC-like protein" evidence="8">
    <location>
        <begin position="45"/>
        <end position="78"/>
    </location>
</feature>
<dbReference type="InterPro" id="IPR051469">
    <property type="entry name" value="FliN/MopA/SpaO"/>
</dbReference>
<dbReference type="SUPFAM" id="SSF103039">
    <property type="entry name" value="CheC-like"/>
    <property type="match status" value="1"/>
</dbReference>
<comment type="subcellular location">
    <subcellularLocation>
        <location evidence="1">Cell membrane</location>
        <topology evidence="1">Peripheral membrane protein</topology>
        <orientation evidence="1">Cytoplasmic side</orientation>
    </subcellularLocation>
</comment>
<evidence type="ECO:0000256" key="4">
    <source>
        <dbReference type="ARBA" id="ARBA00022500"/>
    </source>
</evidence>
<dbReference type="Pfam" id="PF01052">
    <property type="entry name" value="FliMN_C"/>
    <property type="match status" value="1"/>
</dbReference>
<dbReference type="NCBIfam" id="TIGR02480">
    <property type="entry name" value="fliN"/>
    <property type="match status" value="1"/>
</dbReference>
<gene>
    <name evidence="9" type="primary">fliY</name>
    <name evidence="9" type="ORF">GND98_000980</name>
</gene>
<comment type="similarity">
    <text evidence="2">Belongs to the FliN/MopA/SpaO family.</text>
</comment>
<keyword evidence="4" id="KW-0145">Chemotaxis</keyword>
<dbReference type="GO" id="GO:0003774">
    <property type="term" value="F:cytoskeletal motor activity"/>
    <property type="evidence" value="ECO:0007669"/>
    <property type="project" value="InterPro"/>
</dbReference>
<keyword evidence="9" id="KW-0282">Flagellum</keyword>
<dbReference type="GO" id="GO:0005886">
    <property type="term" value="C:plasma membrane"/>
    <property type="evidence" value="ECO:0007669"/>
    <property type="project" value="UniProtKB-SubCell"/>
</dbReference>
<feature type="domain" description="Flagellar motor switch protein FliN-like C-terminal" evidence="7">
    <location>
        <begin position="346"/>
        <end position="416"/>
    </location>
</feature>
<evidence type="ECO:0000256" key="2">
    <source>
        <dbReference type="ARBA" id="ARBA00009226"/>
    </source>
</evidence>
<comment type="caution">
    <text evidence="9">The sequence shown here is derived from an EMBL/GenBank/DDBJ whole genome shotgun (WGS) entry which is preliminary data.</text>
</comment>
<dbReference type="Gene3D" id="3.40.1550.10">
    <property type="entry name" value="CheC-like"/>
    <property type="match status" value="1"/>
</dbReference>
<evidence type="ECO:0000256" key="5">
    <source>
        <dbReference type="ARBA" id="ARBA00022779"/>
    </source>
</evidence>